<feature type="domain" description="Phosphoribosyl-dephospho-CoA transferase MdcG N-terminal" evidence="4">
    <location>
        <begin position="5"/>
        <end position="77"/>
    </location>
</feature>
<feature type="domain" description="Phosphoribosyl-dephospho-CoA transferase MdcG C-terminal" evidence="3">
    <location>
        <begin position="88"/>
        <end position="200"/>
    </location>
</feature>
<accession>A0A653EQ18</accession>
<protein>
    <submittedName>
        <fullName evidence="5">Phosphoribosyl-dephospho-CoA transferase</fullName>
    </submittedName>
</protein>
<dbReference type="InterPro" id="IPR017557">
    <property type="entry name" value="Holo-ACP_synthase"/>
</dbReference>
<dbReference type="InterPro" id="IPR048903">
    <property type="entry name" value="MdcG_N"/>
</dbReference>
<evidence type="ECO:0000256" key="1">
    <source>
        <dbReference type="ARBA" id="ARBA00022679"/>
    </source>
</evidence>
<proteinExistence type="predicted"/>
<sequence>MNRPRPHDLLRITVTADLIPAHAPAWVSAALTRVPWVVVRRATTRPGRIDVGVRGATRSDRYAMSVAYSTVETVVTPEQLARVDLSTQRKVAAIDALRFLRPHLLGTQLPWGPTGAVGFELASRAPTVHPMSDLDLVLYLDTQNRAALQRIHELDCAFRNAPVRVDCQAETRWGAIAFSEITSGAAQLLAKTAAGPCLIDAKALTR</sequence>
<evidence type="ECO:0000259" key="3">
    <source>
        <dbReference type="Pfam" id="PF10620"/>
    </source>
</evidence>
<evidence type="ECO:0000256" key="2">
    <source>
        <dbReference type="ARBA" id="ARBA00022695"/>
    </source>
</evidence>
<evidence type="ECO:0000313" key="5">
    <source>
        <dbReference type="EMBL" id="VTO99623.1"/>
    </source>
</evidence>
<name>A0A653EQ18_9MYCO</name>
<dbReference type="GO" id="GO:0016779">
    <property type="term" value="F:nucleotidyltransferase activity"/>
    <property type="evidence" value="ECO:0007669"/>
    <property type="project" value="UniProtKB-KW"/>
</dbReference>
<organism evidence="5">
    <name type="scientific">Mycobacterium riyadhense</name>
    <dbReference type="NCBI Taxonomy" id="486698"/>
    <lineage>
        <taxon>Bacteria</taxon>
        <taxon>Bacillati</taxon>
        <taxon>Actinomycetota</taxon>
        <taxon>Actinomycetes</taxon>
        <taxon>Mycobacteriales</taxon>
        <taxon>Mycobacteriaceae</taxon>
        <taxon>Mycobacterium</taxon>
    </lineage>
</organism>
<keyword evidence="1 5" id="KW-0808">Transferase</keyword>
<dbReference type="NCBIfam" id="TIGR03135">
    <property type="entry name" value="malonate_mdcG"/>
    <property type="match status" value="1"/>
</dbReference>
<dbReference type="NCBIfam" id="NF002332">
    <property type="entry name" value="PRK01293.1"/>
    <property type="match status" value="1"/>
</dbReference>
<reference evidence="5" key="1">
    <citation type="submission" date="2019-05" db="EMBL/GenBank/DDBJ databases">
        <authorList>
            <person name="Naeem R."/>
            <person name="Antony C."/>
            <person name="Guan Q."/>
        </authorList>
    </citation>
    <scope>NUCLEOTIDE SEQUENCE</scope>
    <source>
        <strain evidence="5">2</strain>
    </source>
</reference>
<dbReference type="AlphaFoldDB" id="A0A653EQ18"/>
<dbReference type="RefSeq" id="WP_204802759.1">
    <property type="nucleotide sequence ID" value="NZ_CAJMWM010000001.1"/>
</dbReference>
<keyword evidence="2" id="KW-0548">Nucleotidyltransferase</keyword>
<evidence type="ECO:0000259" key="4">
    <source>
        <dbReference type="Pfam" id="PF20866"/>
    </source>
</evidence>
<dbReference type="Pfam" id="PF10620">
    <property type="entry name" value="MdcG"/>
    <property type="match status" value="1"/>
</dbReference>
<gene>
    <name evidence="5" type="primary">mdcG</name>
    <name evidence="5" type="ORF">BIN_B_03095</name>
</gene>
<dbReference type="InterPro" id="IPR049180">
    <property type="entry name" value="MdcG_C"/>
</dbReference>
<dbReference type="EMBL" id="LR589094">
    <property type="protein sequence ID" value="VTO99623.1"/>
    <property type="molecule type" value="Genomic_DNA"/>
</dbReference>
<dbReference type="Pfam" id="PF20866">
    <property type="entry name" value="MdcG_N"/>
    <property type="match status" value="1"/>
</dbReference>